<comment type="caution">
    <text evidence="2">The sequence shown here is derived from an EMBL/GenBank/DDBJ whole genome shotgun (WGS) entry which is preliminary data.</text>
</comment>
<feature type="compositionally biased region" description="Low complexity" evidence="1">
    <location>
        <begin position="134"/>
        <end position="147"/>
    </location>
</feature>
<organism evidence="2 3">
    <name type="scientific">Rhodotorula toruloides</name>
    <name type="common">Yeast</name>
    <name type="synonym">Rhodosporidium toruloides</name>
    <dbReference type="NCBI Taxonomy" id="5286"/>
    <lineage>
        <taxon>Eukaryota</taxon>
        <taxon>Fungi</taxon>
        <taxon>Dikarya</taxon>
        <taxon>Basidiomycota</taxon>
        <taxon>Pucciniomycotina</taxon>
        <taxon>Microbotryomycetes</taxon>
        <taxon>Sporidiobolales</taxon>
        <taxon>Sporidiobolaceae</taxon>
        <taxon>Rhodotorula</taxon>
    </lineage>
</organism>
<accession>A0A2T0AAN4</accession>
<evidence type="ECO:0000256" key="1">
    <source>
        <dbReference type="SAM" id="MobiDB-lite"/>
    </source>
</evidence>
<dbReference type="OrthoDB" id="10630254at2759"/>
<feature type="region of interest" description="Disordered" evidence="1">
    <location>
        <begin position="25"/>
        <end position="45"/>
    </location>
</feature>
<evidence type="ECO:0000313" key="2">
    <source>
        <dbReference type="EMBL" id="PRQ75052.1"/>
    </source>
</evidence>
<gene>
    <name evidence="2" type="ORF">AAT19DRAFT_14074</name>
</gene>
<evidence type="ECO:0000313" key="3">
    <source>
        <dbReference type="Proteomes" id="UP000239560"/>
    </source>
</evidence>
<dbReference type="Proteomes" id="UP000239560">
    <property type="component" value="Unassembled WGS sequence"/>
</dbReference>
<feature type="region of interest" description="Disordered" evidence="1">
    <location>
        <begin position="134"/>
        <end position="165"/>
    </location>
</feature>
<reference evidence="2 3" key="1">
    <citation type="journal article" date="2018" name="Elife">
        <title>Functional genomics of lipid metabolism in the oleaginous yeast Rhodosporidium toruloides.</title>
        <authorList>
            <person name="Coradetti S.T."/>
            <person name="Pinel D."/>
            <person name="Geiselman G."/>
            <person name="Ito M."/>
            <person name="Mondo S."/>
            <person name="Reilly M.C."/>
            <person name="Cheng Y.F."/>
            <person name="Bauer S."/>
            <person name="Grigoriev I."/>
            <person name="Gladden J.M."/>
            <person name="Simmons B.A."/>
            <person name="Brem R."/>
            <person name="Arkin A.P."/>
            <person name="Skerker J.M."/>
        </authorList>
    </citation>
    <scope>NUCLEOTIDE SEQUENCE [LARGE SCALE GENOMIC DNA]</scope>
    <source>
        <strain evidence="2 3">NBRC 0880</strain>
    </source>
</reference>
<proteinExistence type="predicted"/>
<protein>
    <submittedName>
        <fullName evidence="2">Uncharacterized protein</fullName>
    </submittedName>
</protein>
<dbReference type="AlphaFoldDB" id="A0A2T0AAN4"/>
<feature type="compositionally biased region" description="Basic and acidic residues" evidence="1">
    <location>
        <begin position="148"/>
        <end position="157"/>
    </location>
</feature>
<dbReference type="EMBL" id="LCTV02000005">
    <property type="protein sequence ID" value="PRQ75052.1"/>
    <property type="molecule type" value="Genomic_DNA"/>
</dbReference>
<sequence>MASALAGWLAIELERIEEEVRGKVARSAPNKAASSASHPCEYGKLQTSSPRCVLHPQTNPRVNPDLPSARALLSPFSVGNESHGIATDASQLYALVERGLAPRHPRGERPRAPPARPLSLLLLTPTLHFSSFRRPSSRSHFPSLLPRLDPRRDHQHPLDTATHRRQGLDGRRAGPLWIKVDVLRRPPLHSSSRVNINTLLSSGTRSNPLYLFARASSVSVFMDDRRESFAAVDTLRCTGALTARSASP</sequence>
<name>A0A2T0AAN4_RHOTO</name>